<evidence type="ECO:0000313" key="2">
    <source>
        <dbReference type="Proteomes" id="UP000375525"/>
    </source>
</evidence>
<accession>A0A5E7QNV9</accession>
<evidence type="ECO:0000313" key="1">
    <source>
        <dbReference type="EMBL" id="VVP60573.1"/>
    </source>
</evidence>
<gene>
    <name evidence="1" type="ORF">PS880_06171</name>
</gene>
<proteinExistence type="predicted"/>
<dbReference type="Proteomes" id="UP000375525">
    <property type="component" value="Unassembled WGS sequence"/>
</dbReference>
<dbReference type="EMBL" id="CABVIH010000055">
    <property type="protein sequence ID" value="VVP60573.1"/>
    <property type="molecule type" value="Genomic_DNA"/>
</dbReference>
<sequence length="87" mass="9624">MLDLQTPTMLTAQKRNICTECNGFIEPGQLYQLLSGSRKGYLTSLKTCMTCLKARNSPNADPPVCKRGATHIDRLLDISEVPACRPK</sequence>
<organism evidence="1 2">
    <name type="scientific">Pseudomonas fluorescens</name>
    <dbReference type="NCBI Taxonomy" id="294"/>
    <lineage>
        <taxon>Bacteria</taxon>
        <taxon>Pseudomonadati</taxon>
        <taxon>Pseudomonadota</taxon>
        <taxon>Gammaproteobacteria</taxon>
        <taxon>Pseudomonadales</taxon>
        <taxon>Pseudomonadaceae</taxon>
        <taxon>Pseudomonas</taxon>
    </lineage>
</organism>
<name>A0A5E7QNV9_PSEFL</name>
<reference evidence="1 2" key="1">
    <citation type="submission" date="2019-09" db="EMBL/GenBank/DDBJ databases">
        <authorList>
            <person name="Chandra G."/>
            <person name="Truman W A."/>
        </authorList>
    </citation>
    <scope>NUCLEOTIDE SEQUENCE [LARGE SCALE GENOMIC DNA]</scope>
    <source>
        <strain evidence="1">PS880</strain>
    </source>
</reference>
<dbReference type="AlphaFoldDB" id="A0A5E7QNV9"/>
<protein>
    <submittedName>
        <fullName evidence="1">Uncharacterized protein</fullName>
    </submittedName>
</protein>